<evidence type="ECO:0000256" key="4">
    <source>
        <dbReference type="ARBA" id="ARBA00022679"/>
    </source>
</evidence>
<dbReference type="GO" id="GO:0008483">
    <property type="term" value="F:transaminase activity"/>
    <property type="evidence" value="ECO:0007669"/>
    <property type="project" value="UniProtKB-KW"/>
</dbReference>
<evidence type="ECO:0000256" key="5">
    <source>
        <dbReference type="ARBA" id="ARBA00022898"/>
    </source>
</evidence>
<dbReference type="GO" id="GO:0030170">
    <property type="term" value="F:pyridoxal phosphate binding"/>
    <property type="evidence" value="ECO:0007669"/>
    <property type="project" value="InterPro"/>
</dbReference>
<dbReference type="InterPro" id="IPR015422">
    <property type="entry name" value="PyrdxlP-dep_Trfase_small"/>
</dbReference>
<keyword evidence="3 7" id="KW-0032">Aminotransferase</keyword>
<dbReference type="Gene3D" id="3.90.1150.10">
    <property type="entry name" value="Aspartate Aminotransferase, domain 1"/>
    <property type="match status" value="1"/>
</dbReference>
<proteinExistence type="inferred from homology"/>
<dbReference type="InterPro" id="IPR015424">
    <property type="entry name" value="PyrdxlP-dep_Trfase"/>
</dbReference>
<reference evidence="7" key="1">
    <citation type="journal article" date="2020" name="mSystems">
        <title>Genome- and Community-Level Interaction Insights into Carbon Utilization and Element Cycling Functions of Hydrothermarchaeota in Hydrothermal Sediment.</title>
        <authorList>
            <person name="Zhou Z."/>
            <person name="Liu Y."/>
            <person name="Xu W."/>
            <person name="Pan J."/>
            <person name="Luo Z.H."/>
            <person name="Li M."/>
        </authorList>
    </citation>
    <scope>NUCLEOTIDE SEQUENCE [LARGE SCALE GENOMIC DNA]</scope>
    <source>
        <strain evidence="7">HyVt-28</strain>
    </source>
</reference>
<dbReference type="PROSITE" id="PS00600">
    <property type="entry name" value="AA_TRANSFER_CLASS_3"/>
    <property type="match status" value="1"/>
</dbReference>
<dbReference type="CDD" id="cd00610">
    <property type="entry name" value="OAT_like"/>
    <property type="match status" value="1"/>
</dbReference>
<name>A0A7V0Q7X2_UNCW3</name>
<dbReference type="FunFam" id="3.40.640.10:FF:000013">
    <property type="entry name" value="4-aminobutyrate aminotransferase"/>
    <property type="match status" value="1"/>
</dbReference>
<dbReference type="AlphaFoldDB" id="A0A7V0Q7X2"/>
<dbReference type="EMBL" id="DRDR01000061">
    <property type="protein sequence ID" value="HDL60086.1"/>
    <property type="molecule type" value="Genomic_DNA"/>
</dbReference>
<sequence length="440" mass="48848">MSLKPEIKTQLPGPKAKELLEKDSKYISTSYTRSYPAVIERGEGVWVYDVDGNRFLDVNAGIAVCATGHAHPQVVKAIKEQAEKLLHYSGTDFYYPYQIELAEKLAEITPGSQNKRVFFSNSGAEANEAALKLARYKTKRPIYIAFLGAFHGRTFGTVSLTASKAVQRRYFSPLLPQVVHIPYPNPYRPIFGVKPEKLTDTIIDYLENYIFKTIAPPEEVAAIIFEPIQGEGGYVIPPADFFPKLKELATKYDILLIDDEVQAGMGRTGKMFAIEHWGIIPDIVTIAKGIASGLPLGATVARRSLMDWEPGTHANTFGGNPVSCVAALKTIELLENGLIENARVVGSYLKEELEKLAQKFDFIGDVRGLGLMIGVEIVKDRMSKEPAPQIRNKIVNEAFKRGLLLLGCGPNTIRWSPPLIIKKEEVDIALEIFEKVLQEI</sequence>
<dbReference type="Gene3D" id="3.40.640.10">
    <property type="entry name" value="Type I PLP-dependent aspartate aminotransferase-like (Major domain)"/>
    <property type="match status" value="1"/>
</dbReference>
<dbReference type="GO" id="GO:0042802">
    <property type="term" value="F:identical protein binding"/>
    <property type="evidence" value="ECO:0007669"/>
    <property type="project" value="TreeGrafter"/>
</dbReference>
<accession>A0A7V0Q7X2</accession>
<keyword evidence="5 6" id="KW-0663">Pyridoxal phosphate</keyword>
<dbReference type="PIRSF" id="PIRSF000521">
    <property type="entry name" value="Transaminase_4ab_Lys_Orn"/>
    <property type="match status" value="1"/>
</dbReference>
<dbReference type="PANTHER" id="PTHR11986:SF58">
    <property type="entry name" value="LEUCINE_METHIONINE RACEMASE"/>
    <property type="match status" value="1"/>
</dbReference>
<dbReference type="InterPro" id="IPR005814">
    <property type="entry name" value="Aminotrans_3"/>
</dbReference>
<dbReference type="SUPFAM" id="SSF53383">
    <property type="entry name" value="PLP-dependent transferases"/>
    <property type="match status" value="1"/>
</dbReference>
<dbReference type="NCBIfam" id="NF004426">
    <property type="entry name" value="PRK05769.1"/>
    <property type="match status" value="1"/>
</dbReference>
<evidence type="ECO:0000256" key="2">
    <source>
        <dbReference type="ARBA" id="ARBA00008954"/>
    </source>
</evidence>
<dbReference type="InterPro" id="IPR050103">
    <property type="entry name" value="Class-III_PLP-dep_AT"/>
</dbReference>
<dbReference type="Pfam" id="PF00202">
    <property type="entry name" value="Aminotran_3"/>
    <property type="match status" value="1"/>
</dbReference>
<evidence type="ECO:0000256" key="3">
    <source>
        <dbReference type="ARBA" id="ARBA00022576"/>
    </source>
</evidence>
<evidence type="ECO:0000256" key="6">
    <source>
        <dbReference type="RuleBase" id="RU003560"/>
    </source>
</evidence>
<dbReference type="Proteomes" id="UP000886381">
    <property type="component" value="Unassembled WGS sequence"/>
</dbReference>
<gene>
    <name evidence="7" type="ORF">ENH14_01375</name>
</gene>
<comment type="cofactor">
    <cofactor evidence="1">
        <name>pyridoxal 5'-phosphate</name>
        <dbReference type="ChEBI" id="CHEBI:597326"/>
    </cofactor>
</comment>
<organism evidence="7">
    <name type="scientific">candidate division WOR-3 bacterium</name>
    <dbReference type="NCBI Taxonomy" id="2052148"/>
    <lineage>
        <taxon>Bacteria</taxon>
        <taxon>Bacteria division WOR-3</taxon>
    </lineage>
</organism>
<comment type="caution">
    <text evidence="7">The sequence shown here is derived from an EMBL/GenBank/DDBJ whole genome shotgun (WGS) entry which is preliminary data.</text>
</comment>
<dbReference type="PANTHER" id="PTHR11986">
    <property type="entry name" value="AMINOTRANSFERASE CLASS III"/>
    <property type="match status" value="1"/>
</dbReference>
<keyword evidence="4" id="KW-0808">Transferase</keyword>
<dbReference type="InterPro" id="IPR049704">
    <property type="entry name" value="Aminotrans_3_PPA_site"/>
</dbReference>
<dbReference type="InterPro" id="IPR015421">
    <property type="entry name" value="PyrdxlP-dep_Trfase_major"/>
</dbReference>
<comment type="similarity">
    <text evidence="2 6">Belongs to the class-III pyridoxal-phosphate-dependent aminotransferase family.</text>
</comment>
<evidence type="ECO:0000313" key="7">
    <source>
        <dbReference type="EMBL" id="HDL60086.1"/>
    </source>
</evidence>
<protein>
    <submittedName>
        <fullName evidence="7">Acetyl ornithine aminotransferase family protein</fullName>
    </submittedName>
</protein>
<evidence type="ECO:0000256" key="1">
    <source>
        <dbReference type="ARBA" id="ARBA00001933"/>
    </source>
</evidence>